<comment type="caution">
    <text evidence="2">The sequence shown here is derived from an EMBL/GenBank/DDBJ whole genome shotgun (WGS) entry which is preliminary data.</text>
</comment>
<dbReference type="AlphaFoldDB" id="A0A246BF21"/>
<evidence type="ECO:0000313" key="3">
    <source>
        <dbReference type="Proteomes" id="UP000197208"/>
    </source>
</evidence>
<sequence length="158" mass="15802">MKKFWLSALACALVACGAAGGTPDPQAGDLLSAPTTLIRQGHVLSAQSAVTLYGGGLGVRVQVGASAPGRAGAAASLNGLTLDGVFVVTGDGVWKAPLRATTPGQTSVGTLNAAAWSGSGKLRPGSGVQVVVRLKDRLGHAYWLRDTTRASGSPAPLD</sequence>
<dbReference type="PROSITE" id="PS51257">
    <property type="entry name" value="PROKAR_LIPOPROTEIN"/>
    <property type="match status" value="1"/>
</dbReference>
<dbReference type="Proteomes" id="UP000197208">
    <property type="component" value="Unassembled WGS sequence"/>
</dbReference>
<evidence type="ECO:0000256" key="1">
    <source>
        <dbReference type="SAM" id="SignalP"/>
    </source>
</evidence>
<reference evidence="2 3" key="1">
    <citation type="submission" date="2017-05" db="EMBL/GenBank/DDBJ databases">
        <title>De novo genome assembly of Deniococcus indicus strain DR1.</title>
        <authorList>
            <person name="Chauhan D."/>
            <person name="Yennamalli R.M."/>
            <person name="Priyadarshini R."/>
        </authorList>
    </citation>
    <scope>NUCLEOTIDE SEQUENCE [LARGE SCALE GENOMIC DNA]</scope>
    <source>
        <strain evidence="2 3">DR1</strain>
    </source>
</reference>
<name>A0A246BF21_9DEIO</name>
<dbReference type="EMBL" id="NHMK01000030">
    <property type="protein sequence ID" value="OWL93817.1"/>
    <property type="molecule type" value="Genomic_DNA"/>
</dbReference>
<evidence type="ECO:0008006" key="4">
    <source>
        <dbReference type="Google" id="ProtNLM"/>
    </source>
</evidence>
<gene>
    <name evidence="2" type="ORF">CBQ26_17170</name>
</gene>
<evidence type="ECO:0000313" key="2">
    <source>
        <dbReference type="EMBL" id="OWL93817.1"/>
    </source>
</evidence>
<feature type="chain" id="PRO_5013349248" description="DUF5666 domain-containing protein" evidence="1">
    <location>
        <begin position="28"/>
        <end position="158"/>
    </location>
</feature>
<proteinExistence type="predicted"/>
<keyword evidence="3" id="KW-1185">Reference proteome</keyword>
<feature type="signal peptide" evidence="1">
    <location>
        <begin position="1"/>
        <end position="27"/>
    </location>
</feature>
<dbReference type="RefSeq" id="WP_191299399.1">
    <property type="nucleotide sequence ID" value="NZ_BNAM01000001.1"/>
</dbReference>
<keyword evidence="1" id="KW-0732">Signal</keyword>
<accession>A0A246BF21</accession>
<organism evidence="2 3">
    <name type="scientific">Deinococcus indicus</name>
    <dbReference type="NCBI Taxonomy" id="223556"/>
    <lineage>
        <taxon>Bacteria</taxon>
        <taxon>Thermotogati</taxon>
        <taxon>Deinococcota</taxon>
        <taxon>Deinococci</taxon>
        <taxon>Deinococcales</taxon>
        <taxon>Deinococcaceae</taxon>
        <taxon>Deinococcus</taxon>
    </lineage>
</organism>
<protein>
    <recommendedName>
        <fullName evidence="4">DUF5666 domain-containing protein</fullName>
    </recommendedName>
</protein>